<keyword evidence="9" id="KW-0560">Oxidoreductase</keyword>
<evidence type="ECO:0000256" key="11">
    <source>
        <dbReference type="ARBA" id="ARBA00023033"/>
    </source>
</evidence>
<dbReference type="EMBL" id="CCBP010000104">
    <property type="protein sequence ID" value="CDO71706.1"/>
    <property type="molecule type" value="Genomic_DNA"/>
</dbReference>
<name>A0A060SBT8_PYCCI</name>
<dbReference type="GO" id="GO:0004497">
    <property type="term" value="F:monooxygenase activity"/>
    <property type="evidence" value="ECO:0007669"/>
    <property type="project" value="UniProtKB-KW"/>
</dbReference>
<dbReference type="InterPro" id="IPR001128">
    <property type="entry name" value="Cyt_P450"/>
</dbReference>
<feature type="transmembrane region" description="Helical" evidence="13">
    <location>
        <begin position="12"/>
        <end position="32"/>
    </location>
</feature>
<comment type="subcellular location">
    <subcellularLocation>
        <location evidence="2">Membrane</location>
        <topology evidence="2">Single-pass membrane protein</topology>
    </subcellularLocation>
</comment>
<evidence type="ECO:0000256" key="13">
    <source>
        <dbReference type="SAM" id="Phobius"/>
    </source>
</evidence>
<protein>
    <recommendedName>
        <fullName evidence="16">Cytochrome P450</fullName>
    </recommendedName>
</protein>
<keyword evidence="15" id="KW-1185">Reference proteome</keyword>
<evidence type="ECO:0000313" key="15">
    <source>
        <dbReference type="Proteomes" id="UP000029665"/>
    </source>
</evidence>
<keyword evidence="11" id="KW-0503">Monooxygenase</keyword>
<dbReference type="Pfam" id="PF00067">
    <property type="entry name" value="p450"/>
    <property type="match status" value="2"/>
</dbReference>
<dbReference type="InterPro" id="IPR036396">
    <property type="entry name" value="Cyt_P450_sf"/>
</dbReference>
<comment type="cofactor">
    <cofactor evidence="1">
        <name>heme</name>
        <dbReference type="ChEBI" id="CHEBI:30413"/>
    </cofactor>
</comment>
<dbReference type="OrthoDB" id="2789670at2759"/>
<dbReference type="GO" id="GO:0005506">
    <property type="term" value="F:iron ion binding"/>
    <property type="evidence" value="ECO:0007669"/>
    <property type="project" value="InterPro"/>
</dbReference>
<evidence type="ECO:0000256" key="9">
    <source>
        <dbReference type="ARBA" id="ARBA00023002"/>
    </source>
</evidence>
<sequence length="499" mass="55125">MDSINPFLHAPFLGGLTVFALLLLYLRSIVLWKARTKGLPRPPGPRGLPLVGNLFDLPTHKPWLGYIDLRRKYGDIVYLEFLGSPMMVVGSARVAIELLDKRSANTSDRTPSIVADLCNVSETIVSSTFQSVILNAVYGVHITDATDNRLSIAAAAIDSISDATPGYFAVELFPVLRHLPKWFPGASFHQGFARSRAANHRLKHELFDEVKAALARGEERPCVASDLLRRAKESGESGLDPEEEEVMKNVCAVAIEGSSDTTGNTFEAFFVAMALYPEVQKKAQAELDSVVGRDRLPDHGDKDELVYINAIVKEALRWHNVLPLGIPHRTINDDEMDGYFIPGGTSIITNVWGILHDPEVYDDPLEFRPERFIKDGKLDPTVPDPTAFMFGFGRRQGVLKMFTACIVYLTERCMRSTIRICPGRHLAIPSLFINIASVLHVFDISLPLDENGQPIQIKYEQGHGLISVPEDIRCTIKPRSAAAEALVRESLAGSAGGRM</sequence>
<comment type="pathway">
    <text evidence="3">Secondary metabolite biosynthesis.</text>
</comment>
<reference evidence="14" key="1">
    <citation type="submission" date="2014-01" db="EMBL/GenBank/DDBJ databases">
        <title>The genome of the white-rot fungus Pycnoporus cinnabarinus: a basidiomycete model with a versatile arsenal for lignocellulosic biomass breakdown.</title>
        <authorList>
            <person name="Levasseur A."/>
            <person name="Lomascolo A."/>
            <person name="Ruiz-Duenas F.J."/>
            <person name="Uzan E."/>
            <person name="Piumi F."/>
            <person name="Kues U."/>
            <person name="Ram A.F.J."/>
            <person name="Murat C."/>
            <person name="Haon M."/>
            <person name="Benoit I."/>
            <person name="Arfi Y."/>
            <person name="Chevret D."/>
            <person name="Drula E."/>
            <person name="Kwon M.J."/>
            <person name="Gouret P."/>
            <person name="Lesage-Meessen L."/>
            <person name="Lombard V."/>
            <person name="Mariette J."/>
            <person name="Noirot C."/>
            <person name="Park J."/>
            <person name="Patyshakuliyeva A."/>
            <person name="Wieneger R.A.B."/>
            <person name="Wosten H.A.B."/>
            <person name="Martin F."/>
            <person name="Coutinho P.M."/>
            <person name="de Vries R."/>
            <person name="Martinez A.T."/>
            <person name="Klopp C."/>
            <person name="Pontarotti P."/>
            <person name="Henrissat B."/>
            <person name="Record E."/>
        </authorList>
    </citation>
    <scope>NUCLEOTIDE SEQUENCE [LARGE SCALE GENOMIC DNA]</scope>
    <source>
        <strain evidence="14">BRFM137</strain>
    </source>
</reference>
<evidence type="ECO:0000256" key="5">
    <source>
        <dbReference type="ARBA" id="ARBA00022617"/>
    </source>
</evidence>
<dbReference type="GO" id="GO:0016705">
    <property type="term" value="F:oxidoreductase activity, acting on paired donors, with incorporation or reduction of molecular oxygen"/>
    <property type="evidence" value="ECO:0007669"/>
    <property type="project" value="InterPro"/>
</dbReference>
<evidence type="ECO:0000256" key="10">
    <source>
        <dbReference type="ARBA" id="ARBA00023004"/>
    </source>
</evidence>
<dbReference type="Proteomes" id="UP000029665">
    <property type="component" value="Unassembled WGS sequence"/>
</dbReference>
<dbReference type="InterPro" id="IPR050364">
    <property type="entry name" value="Cytochrome_P450_fung"/>
</dbReference>
<dbReference type="HOGENOM" id="CLU_001570_2_3_1"/>
<dbReference type="GO" id="GO:0016020">
    <property type="term" value="C:membrane"/>
    <property type="evidence" value="ECO:0007669"/>
    <property type="project" value="UniProtKB-SubCell"/>
</dbReference>
<proteinExistence type="inferred from homology"/>
<evidence type="ECO:0000256" key="1">
    <source>
        <dbReference type="ARBA" id="ARBA00001971"/>
    </source>
</evidence>
<evidence type="ECO:0000256" key="8">
    <source>
        <dbReference type="ARBA" id="ARBA00022989"/>
    </source>
</evidence>
<keyword evidence="6 13" id="KW-0812">Transmembrane</keyword>
<evidence type="ECO:0000256" key="4">
    <source>
        <dbReference type="ARBA" id="ARBA00010617"/>
    </source>
</evidence>
<dbReference type="GO" id="GO:0020037">
    <property type="term" value="F:heme binding"/>
    <property type="evidence" value="ECO:0007669"/>
    <property type="project" value="InterPro"/>
</dbReference>
<evidence type="ECO:0000256" key="7">
    <source>
        <dbReference type="ARBA" id="ARBA00022723"/>
    </source>
</evidence>
<keyword evidence="5" id="KW-0349">Heme</keyword>
<keyword evidence="10" id="KW-0408">Iron</keyword>
<evidence type="ECO:0000256" key="3">
    <source>
        <dbReference type="ARBA" id="ARBA00005179"/>
    </source>
</evidence>
<evidence type="ECO:0008006" key="16">
    <source>
        <dbReference type="Google" id="ProtNLM"/>
    </source>
</evidence>
<dbReference type="AlphaFoldDB" id="A0A060SBT8"/>
<evidence type="ECO:0000313" key="14">
    <source>
        <dbReference type="EMBL" id="CDO71706.1"/>
    </source>
</evidence>
<evidence type="ECO:0000256" key="12">
    <source>
        <dbReference type="ARBA" id="ARBA00023136"/>
    </source>
</evidence>
<organism evidence="14 15">
    <name type="scientific">Pycnoporus cinnabarinus</name>
    <name type="common">Cinnabar-red polypore</name>
    <name type="synonym">Trametes cinnabarina</name>
    <dbReference type="NCBI Taxonomy" id="5643"/>
    <lineage>
        <taxon>Eukaryota</taxon>
        <taxon>Fungi</taxon>
        <taxon>Dikarya</taxon>
        <taxon>Basidiomycota</taxon>
        <taxon>Agaricomycotina</taxon>
        <taxon>Agaricomycetes</taxon>
        <taxon>Polyporales</taxon>
        <taxon>Polyporaceae</taxon>
        <taxon>Trametes</taxon>
    </lineage>
</organism>
<comment type="similarity">
    <text evidence="4">Belongs to the cytochrome P450 family.</text>
</comment>
<evidence type="ECO:0000256" key="6">
    <source>
        <dbReference type="ARBA" id="ARBA00022692"/>
    </source>
</evidence>
<comment type="caution">
    <text evidence="14">The sequence shown here is derived from an EMBL/GenBank/DDBJ whole genome shotgun (WGS) entry which is preliminary data.</text>
</comment>
<dbReference type="PRINTS" id="PR00463">
    <property type="entry name" value="EP450I"/>
</dbReference>
<accession>A0A060SBT8</accession>
<dbReference type="PANTHER" id="PTHR46300:SF7">
    <property type="entry name" value="P450, PUTATIVE (EUROFUNG)-RELATED"/>
    <property type="match status" value="1"/>
</dbReference>
<dbReference type="CDD" id="cd11065">
    <property type="entry name" value="CYP64-like"/>
    <property type="match status" value="1"/>
</dbReference>
<dbReference type="Gene3D" id="1.10.630.10">
    <property type="entry name" value="Cytochrome P450"/>
    <property type="match status" value="1"/>
</dbReference>
<dbReference type="SUPFAM" id="SSF48264">
    <property type="entry name" value="Cytochrome P450"/>
    <property type="match status" value="1"/>
</dbReference>
<dbReference type="OMA" id="SEKVACM"/>
<keyword evidence="8 13" id="KW-1133">Transmembrane helix</keyword>
<dbReference type="InterPro" id="IPR002401">
    <property type="entry name" value="Cyt_P450_E_grp-I"/>
</dbReference>
<gene>
    <name evidence="14" type="ORF">BN946_scf184915.g50</name>
</gene>
<dbReference type="PANTHER" id="PTHR46300">
    <property type="entry name" value="P450, PUTATIVE (EUROFUNG)-RELATED-RELATED"/>
    <property type="match status" value="1"/>
</dbReference>
<keyword evidence="12 13" id="KW-0472">Membrane</keyword>
<evidence type="ECO:0000256" key="2">
    <source>
        <dbReference type="ARBA" id="ARBA00004167"/>
    </source>
</evidence>
<dbReference type="STRING" id="5643.A0A060SBT8"/>
<keyword evidence="7" id="KW-0479">Metal-binding</keyword>